<reference evidence="2 3" key="1">
    <citation type="submission" date="2018-03" db="EMBL/GenBank/DDBJ databases">
        <title>Genomic Encyclopedia of Archaeal and Bacterial Type Strains, Phase II (KMG-II): from individual species to whole genera.</title>
        <authorList>
            <person name="Goeker M."/>
        </authorList>
    </citation>
    <scope>NUCLEOTIDE SEQUENCE [LARGE SCALE GENOMIC DNA]</scope>
    <source>
        <strain evidence="2 3">DSM 29328</strain>
    </source>
</reference>
<accession>A0A2T0REF2</accession>
<dbReference type="AlphaFoldDB" id="A0A2T0REF2"/>
<dbReference type="Pfam" id="PF01177">
    <property type="entry name" value="Asp_Glu_race"/>
    <property type="match status" value="1"/>
</dbReference>
<evidence type="ECO:0000313" key="2">
    <source>
        <dbReference type="EMBL" id="PRY19519.1"/>
    </source>
</evidence>
<proteinExistence type="predicted"/>
<keyword evidence="1" id="KW-0413">Isomerase</keyword>
<dbReference type="InterPro" id="IPR015942">
    <property type="entry name" value="Asp/Glu/hydantoin_racemase"/>
</dbReference>
<dbReference type="GO" id="GO:0047661">
    <property type="term" value="F:amino-acid racemase activity"/>
    <property type="evidence" value="ECO:0007669"/>
    <property type="project" value="InterPro"/>
</dbReference>
<dbReference type="SUPFAM" id="SSF53681">
    <property type="entry name" value="Aspartate/glutamate racemase"/>
    <property type="match status" value="2"/>
</dbReference>
<protein>
    <submittedName>
        <fullName evidence="2">Aspartate/glutamate racemase</fullName>
    </submittedName>
</protein>
<dbReference type="PANTHER" id="PTHR21198">
    <property type="entry name" value="GLUTAMATE RACEMASE"/>
    <property type="match status" value="1"/>
</dbReference>
<evidence type="ECO:0000313" key="3">
    <source>
        <dbReference type="Proteomes" id="UP000239480"/>
    </source>
</evidence>
<organism evidence="2 3">
    <name type="scientific">Aliiruegeria haliotis</name>
    <dbReference type="NCBI Taxonomy" id="1280846"/>
    <lineage>
        <taxon>Bacteria</taxon>
        <taxon>Pseudomonadati</taxon>
        <taxon>Pseudomonadota</taxon>
        <taxon>Alphaproteobacteria</taxon>
        <taxon>Rhodobacterales</taxon>
        <taxon>Roseobacteraceae</taxon>
        <taxon>Aliiruegeria</taxon>
    </lineage>
</organism>
<dbReference type="EMBL" id="PVTD01000021">
    <property type="protein sequence ID" value="PRY19519.1"/>
    <property type="molecule type" value="Genomic_DNA"/>
</dbReference>
<dbReference type="Gene3D" id="3.40.50.1860">
    <property type="match status" value="2"/>
</dbReference>
<sequence length="261" mass="28223">MPIYFDWRWQGQGNWRRTGVRMAAKIGIVGGVGWPGTIAYYESLCRQARPLGSLGSPHISIESLDMACTIAARGHPGDERSWRTFDRIFVDALNRLAQAGCDLAAIASVTPHSRIASIAAESPIPLVNIVDAVARQLAIEMPETVLVLGTGVTMRSTIFDTVIQATGCTRIATTEQQLTEFSNLLEKYFYQNRGAEGRTELLRFVRSLTSECGPTLTILACTDLTPAFPEIGETALFAAGGIRFLDATHAHVGAILDAANA</sequence>
<name>A0A2T0REF2_9RHOB</name>
<dbReference type="InterPro" id="IPR001920">
    <property type="entry name" value="Asp/Glu_race"/>
</dbReference>
<keyword evidence="3" id="KW-1185">Reference proteome</keyword>
<dbReference type="Proteomes" id="UP000239480">
    <property type="component" value="Unassembled WGS sequence"/>
</dbReference>
<dbReference type="PANTHER" id="PTHR21198:SF7">
    <property type="entry name" value="ASPARTATE-GLUTAMATE RACEMASE FAMILY"/>
    <property type="match status" value="1"/>
</dbReference>
<comment type="caution">
    <text evidence="2">The sequence shown here is derived from an EMBL/GenBank/DDBJ whole genome shotgun (WGS) entry which is preliminary data.</text>
</comment>
<evidence type="ECO:0000256" key="1">
    <source>
        <dbReference type="ARBA" id="ARBA00023235"/>
    </source>
</evidence>
<gene>
    <name evidence="2" type="ORF">CLV78_1218</name>
</gene>